<dbReference type="InterPro" id="IPR002885">
    <property type="entry name" value="PPR_rpt"/>
</dbReference>
<dbReference type="PROSITE" id="PS51375">
    <property type="entry name" value="PPR"/>
    <property type="match status" value="2"/>
</dbReference>
<keyword evidence="6" id="KW-1185">Reference proteome</keyword>
<accession>A0AAN9EM13</accession>
<dbReference type="NCBIfam" id="TIGR00756">
    <property type="entry name" value="PPR"/>
    <property type="match status" value="3"/>
</dbReference>
<name>A0AAN9EM13_CROPI</name>
<proteinExistence type="inferred from homology"/>
<dbReference type="Pfam" id="PF13041">
    <property type="entry name" value="PPR_2"/>
    <property type="match status" value="1"/>
</dbReference>
<comment type="caution">
    <text evidence="5">The sequence shown here is derived from an EMBL/GenBank/DDBJ whole genome shotgun (WGS) entry which is preliminary data.</text>
</comment>
<evidence type="ECO:0000256" key="2">
    <source>
        <dbReference type="ARBA" id="ARBA00022737"/>
    </source>
</evidence>
<keyword evidence="2" id="KW-0677">Repeat</keyword>
<dbReference type="GO" id="GO:0005739">
    <property type="term" value="C:mitochondrion"/>
    <property type="evidence" value="ECO:0007669"/>
    <property type="project" value="TreeGrafter"/>
</dbReference>
<evidence type="ECO:0000256" key="1">
    <source>
        <dbReference type="ARBA" id="ARBA00007626"/>
    </source>
</evidence>
<dbReference type="InterPro" id="IPR011990">
    <property type="entry name" value="TPR-like_helical_dom_sf"/>
</dbReference>
<sequence>MHFSLSSAVVSICLASSIPQCLSLWHFRKHFLGTGALAMSSTILRRYRNLSTAAFVVGRSYCSTTGRSSLFSRISPLGDPSISLVPVLDDWVQQGNTVNPFDLHRVVKDLRSRRRFTQALQVSEWMSSKGVYPFSAGDRAVQLDLIGKVRGLEIAESYFQNLSENDKTNKLHGALLNCYVREGLVDKSLSLLQKIKDMGFASALNYNSIMCLYTQTDQLEKVPDVMKLMKEDGVSPDIFSYRICINSYGARSDLVNMEKLLDEMESQSHIVTDWDTYSMVANFYIKAGLKEKALISLEKCEDKADKRNVLAYNYLISQYASLGNKKTMMRLWEHQKANCKKQLNREYIIMLSCLVKVGEFDQAEKVLEEWQLSGNCYDFRVPNTLLIGYSQRGLIEKAETLLQSIVEKGKTPIPNSWSIIASGYVAEENMEKAFQCMKNAVAVVDQNKGWKPKPNIISSILSWAANNKDLDEVEDLINLLRTVIPMNRNMYLYLIKAYVRCGKEVDGILESMKADNIGVDEEIEKILSSGSQQ</sequence>
<evidence type="ECO:0008006" key="7">
    <source>
        <dbReference type="Google" id="ProtNLM"/>
    </source>
</evidence>
<evidence type="ECO:0000256" key="3">
    <source>
        <dbReference type="PROSITE-ProRule" id="PRU00708"/>
    </source>
</evidence>
<dbReference type="Gene3D" id="1.25.40.10">
    <property type="entry name" value="Tetratricopeptide repeat domain"/>
    <property type="match status" value="4"/>
</dbReference>
<reference evidence="5 6" key="1">
    <citation type="submission" date="2024-01" db="EMBL/GenBank/DDBJ databases">
        <title>The genomes of 5 underutilized Papilionoideae crops provide insights into root nodulation and disease resistanc.</title>
        <authorList>
            <person name="Yuan L."/>
        </authorList>
    </citation>
    <scope>NUCLEOTIDE SEQUENCE [LARGE SCALE GENOMIC DNA]</scope>
    <source>
        <strain evidence="5">ZHUSHIDOU_FW_LH</strain>
        <tissue evidence="5">Leaf</tissue>
    </source>
</reference>
<dbReference type="SUPFAM" id="SSF81901">
    <property type="entry name" value="HCP-like"/>
    <property type="match status" value="1"/>
</dbReference>
<evidence type="ECO:0000256" key="4">
    <source>
        <dbReference type="SAM" id="SignalP"/>
    </source>
</evidence>
<comment type="similarity">
    <text evidence="1">Belongs to the PPR family. P subfamily.</text>
</comment>
<organism evidence="5 6">
    <name type="scientific">Crotalaria pallida</name>
    <name type="common">Smooth rattlebox</name>
    <name type="synonym">Crotalaria striata</name>
    <dbReference type="NCBI Taxonomy" id="3830"/>
    <lineage>
        <taxon>Eukaryota</taxon>
        <taxon>Viridiplantae</taxon>
        <taxon>Streptophyta</taxon>
        <taxon>Embryophyta</taxon>
        <taxon>Tracheophyta</taxon>
        <taxon>Spermatophyta</taxon>
        <taxon>Magnoliopsida</taxon>
        <taxon>eudicotyledons</taxon>
        <taxon>Gunneridae</taxon>
        <taxon>Pentapetalae</taxon>
        <taxon>rosids</taxon>
        <taxon>fabids</taxon>
        <taxon>Fabales</taxon>
        <taxon>Fabaceae</taxon>
        <taxon>Papilionoideae</taxon>
        <taxon>50 kb inversion clade</taxon>
        <taxon>genistoids sensu lato</taxon>
        <taxon>core genistoids</taxon>
        <taxon>Crotalarieae</taxon>
        <taxon>Crotalaria</taxon>
    </lineage>
</organism>
<feature type="repeat" description="PPR" evidence="3">
    <location>
        <begin position="378"/>
        <end position="412"/>
    </location>
</feature>
<dbReference type="Pfam" id="PF01535">
    <property type="entry name" value="PPR"/>
    <property type="match status" value="3"/>
</dbReference>
<evidence type="ECO:0000313" key="5">
    <source>
        <dbReference type="EMBL" id="KAK7257220.1"/>
    </source>
</evidence>
<feature type="repeat" description="PPR" evidence="3">
    <location>
        <begin position="202"/>
        <end position="236"/>
    </location>
</feature>
<dbReference type="PANTHER" id="PTHR45717">
    <property type="entry name" value="OS12G0527900 PROTEIN"/>
    <property type="match status" value="1"/>
</dbReference>
<gene>
    <name evidence="5" type="ORF">RIF29_31028</name>
</gene>
<protein>
    <recommendedName>
        <fullName evidence="7">Pentatricopeptide repeat protein</fullName>
    </recommendedName>
</protein>
<dbReference type="PANTHER" id="PTHR45717:SF7">
    <property type="entry name" value="PENTACOTRIPEPTIDE-REPEAT REGION OF PRORP DOMAIN-CONTAINING PROTEIN"/>
    <property type="match status" value="1"/>
</dbReference>
<dbReference type="AlphaFoldDB" id="A0AAN9EM13"/>
<feature type="chain" id="PRO_5043000192" description="Pentatricopeptide repeat protein" evidence="4">
    <location>
        <begin position="24"/>
        <end position="533"/>
    </location>
</feature>
<dbReference type="Proteomes" id="UP001372338">
    <property type="component" value="Unassembled WGS sequence"/>
</dbReference>
<dbReference type="EMBL" id="JAYWIO010000006">
    <property type="protein sequence ID" value="KAK7257220.1"/>
    <property type="molecule type" value="Genomic_DNA"/>
</dbReference>
<keyword evidence="4" id="KW-0732">Signal</keyword>
<feature type="signal peptide" evidence="4">
    <location>
        <begin position="1"/>
        <end position="23"/>
    </location>
</feature>
<dbReference type="GO" id="GO:0003729">
    <property type="term" value="F:mRNA binding"/>
    <property type="evidence" value="ECO:0007669"/>
    <property type="project" value="UniProtKB-ARBA"/>
</dbReference>
<evidence type="ECO:0000313" key="6">
    <source>
        <dbReference type="Proteomes" id="UP001372338"/>
    </source>
</evidence>